<dbReference type="Proteomes" id="UP000680638">
    <property type="component" value="Unassembled WGS sequence"/>
</dbReference>
<keyword evidence="1" id="KW-0732">Signal</keyword>
<comment type="caution">
    <text evidence="2">The sequence shown here is derived from an EMBL/GenBank/DDBJ whole genome shotgun (WGS) entry which is preliminary data.</text>
</comment>
<sequence length="275" mass="29552">MSGITKAAVLTMLAAFLLGGCATKGAGTGTAPAAAAKPPAVQADSIQAPDAASNKDILPDSDAVPVTIDGKTYFFPNRDPNNKEFVHAAATSKGIVWTTAPEMKDSESELGKIPLEPFAIYLHASSETSVSFQNSKLAYKLPLQDDDANWYFPSGLYGNVKDHVIINAYRRKPGMAQPKYSELLDLDLATGKAKTIRIYHDAGGNLFEAGINDRTGDVVTVQAKPNDADYTYGAEVYHTATGKSEKVKKYTRGQGGITYWIGKTAYEAPFADLYR</sequence>
<reference evidence="2 3" key="1">
    <citation type="submission" date="2021-03" db="EMBL/GenBank/DDBJ databases">
        <title>Antimicrobial resistance genes in bacteria isolated from Japanese honey, and their potential for conferring macrolide and lincosamide resistance in the American foulbrood pathogen Paenibacillus larvae.</title>
        <authorList>
            <person name="Okamoto M."/>
            <person name="Kumagai M."/>
            <person name="Kanamori H."/>
            <person name="Takamatsu D."/>
        </authorList>
    </citation>
    <scope>NUCLEOTIDE SEQUENCE [LARGE SCALE GENOMIC DNA]</scope>
    <source>
        <strain evidence="2 3">J21TS3</strain>
    </source>
</reference>
<keyword evidence="3" id="KW-1185">Reference proteome</keyword>
<dbReference type="RefSeq" id="WP_212948742.1">
    <property type="nucleotide sequence ID" value="NZ_BORW01000005.1"/>
</dbReference>
<feature type="chain" id="PRO_5045866742" description="Lipoprotein" evidence="1">
    <location>
        <begin position="27"/>
        <end position="275"/>
    </location>
</feature>
<evidence type="ECO:0000313" key="2">
    <source>
        <dbReference type="EMBL" id="GIO66683.1"/>
    </source>
</evidence>
<organism evidence="2 3">
    <name type="scientific">Paenibacillus cookii</name>
    <dbReference type="NCBI Taxonomy" id="157839"/>
    <lineage>
        <taxon>Bacteria</taxon>
        <taxon>Bacillati</taxon>
        <taxon>Bacillota</taxon>
        <taxon>Bacilli</taxon>
        <taxon>Bacillales</taxon>
        <taxon>Paenibacillaceae</taxon>
        <taxon>Paenibacillus</taxon>
    </lineage>
</organism>
<protein>
    <recommendedName>
        <fullName evidence="4">Lipoprotein</fullName>
    </recommendedName>
</protein>
<dbReference type="PROSITE" id="PS51257">
    <property type="entry name" value="PROKAR_LIPOPROTEIN"/>
    <property type="match status" value="1"/>
</dbReference>
<name>A0ABQ4LU87_9BACL</name>
<gene>
    <name evidence="2" type="ORF">J21TS3_15040</name>
</gene>
<evidence type="ECO:0000256" key="1">
    <source>
        <dbReference type="SAM" id="SignalP"/>
    </source>
</evidence>
<evidence type="ECO:0008006" key="4">
    <source>
        <dbReference type="Google" id="ProtNLM"/>
    </source>
</evidence>
<feature type="signal peptide" evidence="1">
    <location>
        <begin position="1"/>
        <end position="26"/>
    </location>
</feature>
<evidence type="ECO:0000313" key="3">
    <source>
        <dbReference type="Proteomes" id="UP000680638"/>
    </source>
</evidence>
<accession>A0ABQ4LU87</accession>
<proteinExistence type="predicted"/>
<dbReference type="EMBL" id="BORW01000005">
    <property type="protein sequence ID" value="GIO66683.1"/>
    <property type="molecule type" value="Genomic_DNA"/>
</dbReference>